<evidence type="ECO:0000256" key="16">
    <source>
        <dbReference type="ARBA" id="ARBA00047857"/>
    </source>
</evidence>
<dbReference type="InterPro" id="IPR023465">
    <property type="entry name" value="Riboflavin_kinase_dom_sf"/>
</dbReference>
<keyword evidence="7" id="KW-0288">FMN</keyword>
<comment type="pathway">
    <text evidence="2">Cofactor biosynthesis; FMN biosynthesis; FMN from riboflavin (CTP route): step 1/1.</text>
</comment>
<keyword evidence="12" id="KW-0460">Magnesium</keyword>
<keyword evidence="10" id="KW-0547">Nucleotide-binding</keyword>
<name>A0A075HH77_9EURY</name>
<dbReference type="Gene3D" id="2.40.30.30">
    <property type="entry name" value="Riboflavin kinase-like"/>
    <property type="match status" value="1"/>
</dbReference>
<dbReference type="GO" id="GO:0008531">
    <property type="term" value="F:riboflavin kinase activity"/>
    <property type="evidence" value="ECO:0007669"/>
    <property type="project" value="InterPro"/>
</dbReference>
<evidence type="ECO:0000256" key="9">
    <source>
        <dbReference type="ARBA" id="ARBA00022723"/>
    </source>
</evidence>
<organism evidence="18">
    <name type="scientific">uncultured marine group II/III euryarchaeote KM3_67_D09</name>
    <dbReference type="NCBI Taxonomy" id="1456483"/>
    <lineage>
        <taxon>Archaea</taxon>
        <taxon>Methanobacteriati</taxon>
        <taxon>Methanobacteriota</taxon>
        <taxon>environmental samples</taxon>
    </lineage>
</organism>
<evidence type="ECO:0000256" key="15">
    <source>
        <dbReference type="ARBA" id="ARBA00033116"/>
    </source>
</evidence>
<dbReference type="Pfam" id="PF01982">
    <property type="entry name" value="CTP-dep_RFKase"/>
    <property type="match status" value="1"/>
</dbReference>
<evidence type="ECO:0000256" key="6">
    <source>
        <dbReference type="ARBA" id="ARBA00022630"/>
    </source>
</evidence>
<evidence type="ECO:0000256" key="5">
    <source>
        <dbReference type="ARBA" id="ARBA00017394"/>
    </source>
</evidence>
<dbReference type="GO" id="GO:0009231">
    <property type="term" value="P:riboflavin biosynthetic process"/>
    <property type="evidence" value="ECO:0007669"/>
    <property type="project" value="InterPro"/>
</dbReference>
<protein>
    <recommendedName>
        <fullName evidence="5">Riboflavin kinase</fullName>
        <ecNumber evidence="4">2.7.1.161</ecNumber>
    </recommendedName>
    <alternativeName>
        <fullName evidence="14">CTP-dependent riboflavin kinase</fullName>
    </alternativeName>
    <alternativeName>
        <fullName evidence="15">CTP:riboflavin 5'-phosphotransferase</fullName>
    </alternativeName>
    <alternativeName>
        <fullName evidence="13">Flavokinase</fullName>
    </alternativeName>
</protein>
<keyword evidence="6" id="KW-0285">Flavoprotein</keyword>
<keyword evidence="11" id="KW-0418">Kinase</keyword>
<comment type="cofactor">
    <cofactor evidence="1">
        <name>Mg(2+)</name>
        <dbReference type="ChEBI" id="CHEBI:18420"/>
    </cofactor>
</comment>
<accession>A0A075HH77</accession>
<proteinExistence type="inferred from homology"/>
<evidence type="ECO:0000256" key="10">
    <source>
        <dbReference type="ARBA" id="ARBA00022741"/>
    </source>
</evidence>
<dbReference type="UniPathway" id="UPA00276">
    <property type="reaction ID" value="UER00929"/>
</dbReference>
<evidence type="ECO:0000256" key="13">
    <source>
        <dbReference type="ARBA" id="ARBA00029789"/>
    </source>
</evidence>
<dbReference type="GO" id="GO:0009398">
    <property type="term" value="P:FMN biosynthetic process"/>
    <property type="evidence" value="ECO:0007669"/>
    <property type="project" value="UniProtKB-UniPathway"/>
</dbReference>
<reference evidence="18" key="1">
    <citation type="journal article" date="2014" name="Genome Biol. Evol.">
        <title>Pangenome evidence for extensive interdomain horizontal transfer affecting lineage core and shell genes in uncultured planktonic thaumarchaeota and euryarchaeota.</title>
        <authorList>
            <person name="Deschamps P."/>
            <person name="Zivanovic Y."/>
            <person name="Moreira D."/>
            <person name="Rodriguez-Valera F."/>
            <person name="Lopez-Garcia P."/>
        </authorList>
    </citation>
    <scope>NUCLEOTIDE SEQUENCE</scope>
</reference>
<dbReference type="InterPro" id="IPR039063">
    <property type="entry name" value="RibK_CTP-dep"/>
</dbReference>
<evidence type="ECO:0000313" key="18">
    <source>
        <dbReference type="EMBL" id="AIF14500.1"/>
    </source>
</evidence>
<dbReference type="PANTHER" id="PTHR40706:SF1">
    <property type="entry name" value="RIBOFLAVIN KINASE"/>
    <property type="match status" value="1"/>
</dbReference>
<evidence type="ECO:0000256" key="4">
    <source>
        <dbReference type="ARBA" id="ARBA00011987"/>
    </source>
</evidence>
<evidence type="ECO:0000256" key="3">
    <source>
        <dbReference type="ARBA" id="ARBA00006428"/>
    </source>
</evidence>
<evidence type="ECO:0000256" key="2">
    <source>
        <dbReference type="ARBA" id="ARBA00005219"/>
    </source>
</evidence>
<evidence type="ECO:0000256" key="1">
    <source>
        <dbReference type="ARBA" id="ARBA00001946"/>
    </source>
</evidence>
<sequence>MDHRVVSRNTDAYLQWGQPKSMRLSGQVTSGLGRAHVFMAQSHYQDQFKAILGAGAWPGTLNVDVVGEDLGHYLELRVHAGLDDGDPESEIESIRIAGFERDGRSFGGATAFPAEISTNGENWVDCAILIPDLTRHTETAEVISSAFLRERLPCDDGESVTLRLG</sequence>
<dbReference type="PANTHER" id="PTHR40706">
    <property type="entry name" value="RIBOFLAVIN KINASE"/>
    <property type="match status" value="1"/>
</dbReference>
<feature type="domain" description="Riboflavin kinase" evidence="17">
    <location>
        <begin position="28"/>
        <end position="163"/>
    </location>
</feature>
<dbReference type="EMBL" id="KF901002">
    <property type="protein sequence ID" value="AIF14500.1"/>
    <property type="molecule type" value="Genomic_DNA"/>
</dbReference>
<evidence type="ECO:0000256" key="12">
    <source>
        <dbReference type="ARBA" id="ARBA00022842"/>
    </source>
</evidence>
<gene>
    <name evidence="18" type="primary">rfk</name>
</gene>
<evidence type="ECO:0000256" key="14">
    <source>
        <dbReference type="ARBA" id="ARBA00030544"/>
    </source>
</evidence>
<keyword evidence="8 18" id="KW-0808">Transferase</keyword>
<evidence type="ECO:0000256" key="7">
    <source>
        <dbReference type="ARBA" id="ARBA00022643"/>
    </source>
</evidence>
<evidence type="ECO:0000256" key="8">
    <source>
        <dbReference type="ARBA" id="ARBA00022679"/>
    </source>
</evidence>
<comment type="catalytic activity">
    <reaction evidence="16">
        <text>riboflavin + CTP = CDP + FMN + H(+)</text>
        <dbReference type="Rhea" id="RHEA:25021"/>
        <dbReference type="ChEBI" id="CHEBI:15378"/>
        <dbReference type="ChEBI" id="CHEBI:37563"/>
        <dbReference type="ChEBI" id="CHEBI:57986"/>
        <dbReference type="ChEBI" id="CHEBI:58069"/>
        <dbReference type="ChEBI" id="CHEBI:58210"/>
        <dbReference type="EC" id="2.7.1.161"/>
    </reaction>
</comment>
<dbReference type="AlphaFoldDB" id="A0A075HH77"/>
<evidence type="ECO:0000259" key="17">
    <source>
        <dbReference type="Pfam" id="PF01982"/>
    </source>
</evidence>
<dbReference type="GO" id="GO:0046872">
    <property type="term" value="F:metal ion binding"/>
    <property type="evidence" value="ECO:0007669"/>
    <property type="project" value="UniProtKB-KW"/>
</dbReference>
<comment type="similarity">
    <text evidence="3">Belongs to the archaeal riboflavin kinase family.</text>
</comment>
<dbReference type="EC" id="2.7.1.161" evidence="4"/>
<dbReference type="GO" id="GO:0000166">
    <property type="term" value="F:nucleotide binding"/>
    <property type="evidence" value="ECO:0007669"/>
    <property type="project" value="UniProtKB-KW"/>
</dbReference>
<keyword evidence="9" id="KW-0479">Metal-binding</keyword>
<dbReference type="SUPFAM" id="SSF82114">
    <property type="entry name" value="Riboflavin kinase-like"/>
    <property type="match status" value="1"/>
</dbReference>
<evidence type="ECO:0000256" key="11">
    <source>
        <dbReference type="ARBA" id="ARBA00022777"/>
    </source>
</evidence>
<dbReference type="InterPro" id="IPR023602">
    <property type="entry name" value="Riboflavin_kinase_CTP-dep"/>
</dbReference>